<evidence type="ECO:0000313" key="2">
    <source>
        <dbReference type="EMBL" id="EAR23369.1"/>
    </source>
</evidence>
<dbReference type="PANTHER" id="PTHR46230">
    <property type="match status" value="1"/>
</dbReference>
<dbReference type="PIRSF" id="PIRSF003113">
    <property type="entry name" value="BolA"/>
    <property type="match status" value="1"/>
</dbReference>
<dbReference type="EMBL" id="AAOF01000001">
    <property type="protein sequence ID" value="EAR23369.1"/>
    <property type="molecule type" value="Genomic_DNA"/>
</dbReference>
<dbReference type="SUPFAM" id="SSF82657">
    <property type="entry name" value="BolA-like"/>
    <property type="match status" value="1"/>
</dbReference>
<keyword evidence="3" id="KW-1185">Reference proteome</keyword>
<dbReference type="Gene3D" id="3.30.300.90">
    <property type="entry name" value="BolA-like"/>
    <property type="match status" value="1"/>
</dbReference>
<proteinExistence type="inferred from homology"/>
<comment type="similarity">
    <text evidence="1">Belongs to the BolA/IbaG family.</text>
</comment>
<gene>
    <name evidence="2" type="ORF">NB231_16153</name>
</gene>
<dbReference type="InterPro" id="IPR036065">
    <property type="entry name" value="BolA-like_sf"/>
</dbReference>
<dbReference type="STRING" id="314278.NB231_16153"/>
<accession>A4BM31</accession>
<dbReference type="InterPro" id="IPR002634">
    <property type="entry name" value="BolA"/>
</dbReference>
<dbReference type="HOGENOM" id="CLU_109462_2_1_6"/>
<dbReference type="AlphaFoldDB" id="A4BM31"/>
<dbReference type="GO" id="GO:0016226">
    <property type="term" value="P:iron-sulfur cluster assembly"/>
    <property type="evidence" value="ECO:0007669"/>
    <property type="project" value="TreeGrafter"/>
</dbReference>
<comment type="caution">
    <text evidence="2">The sequence shown here is derived from an EMBL/GenBank/DDBJ whole genome shotgun (WGS) entry which is preliminary data.</text>
</comment>
<sequence length="97" mass="10807">MTESRVVMIEQRLRAALQVETVTVRDDSRLHAGHAGAKDGGGHYRVLIVSPDFTGRSTLQRHRMVYEAMGEAMRADTIHALSIQALSPQEHQQQDKG</sequence>
<dbReference type="RefSeq" id="WP_005004580.1">
    <property type="nucleotide sequence ID" value="NZ_CH672427.1"/>
</dbReference>
<name>A4BM31_9GAMM</name>
<dbReference type="Pfam" id="PF01722">
    <property type="entry name" value="BolA"/>
    <property type="match status" value="1"/>
</dbReference>
<evidence type="ECO:0000256" key="1">
    <source>
        <dbReference type="RuleBase" id="RU003860"/>
    </source>
</evidence>
<dbReference type="eggNOG" id="COG0271">
    <property type="taxonomic scope" value="Bacteria"/>
</dbReference>
<reference evidence="2 3" key="1">
    <citation type="submission" date="2006-02" db="EMBL/GenBank/DDBJ databases">
        <authorList>
            <person name="Waterbury J."/>
            <person name="Ferriera S."/>
            <person name="Johnson J."/>
            <person name="Kravitz S."/>
            <person name="Halpern A."/>
            <person name="Remington K."/>
            <person name="Beeson K."/>
            <person name="Tran B."/>
            <person name="Rogers Y.-H."/>
            <person name="Friedman R."/>
            <person name="Venter J.C."/>
        </authorList>
    </citation>
    <scope>NUCLEOTIDE SEQUENCE [LARGE SCALE GENOMIC DNA]</scope>
    <source>
        <strain evidence="2 3">Nb-231</strain>
    </source>
</reference>
<organism evidence="2 3">
    <name type="scientific">Nitrococcus mobilis Nb-231</name>
    <dbReference type="NCBI Taxonomy" id="314278"/>
    <lineage>
        <taxon>Bacteria</taxon>
        <taxon>Pseudomonadati</taxon>
        <taxon>Pseudomonadota</taxon>
        <taxon>Gammaproteobacteria</taxon>
        <taxon>Chromatiales</taxon>
        <taxon>Ectothiorhodospiraceae</taxon>
        <taxon>Nitrococcus</taxon>
    </lineage>
</organism>
<dbReference type="PANTHER" id="PTHR46230:SF7">
    <property type="entry name" value="BOLA-LIKE PROTEIN 1"/>
    <property type="match status" value="1"/>
</dbReference>
<evidence type="ECO:0000313" key="3">
    <source>
        <dbReference type="Proteomes" id="UP000003374"/>
    </source>
</evidence>
<protein>
    <submittedName>
        <fullName evidence="2">Putative stress-induced morphogen BolA</fullName>
    </submittedName>
</protein>
<dbReference type="Proteomes" id="UP000003374">
    <property type="component" value="Unassembled WGS sequence"/>
</dbReference>